<dbReference type="PANTHER" id="PTHR11766">
    <property type="entry name" value="TYROSYL-TRNA SYNTHETASE"/>
    <property type="match status" value="1"/>
</dbReference>
<evidence type="ECO:0000256" key="8">
    <source>
        <dbReference type="NCBIfam" id="TIGR00234"/>
    </source>
</evidence>
<proteinExistence type="inferred from homology"/>
<evidence type="ECO:0000256" key="1">
    <source>
        <dbReference type="ARBA" id="ARBA00013160"/>
    </source>
</evidence>
<dbReference type="Pfam" id="PF00579">
    <property type="entry name" value="tRNA-synt_1b"/>
    <property type="match status" value="1"/>
</dbReference>
<name>A0A1F4VLN0_UNCKA</name>
<evidence type="ECO:0000313" key="12">
    <source>
        <dbReference type="Proteomes" id="UP000177763"/>
    </source>
</evidence>
<dbReference type="Gene3D" id="3.10.290.10">
    <property type="entry name" value="RNA-binding S4 domain"/>
    <property type="match status" value="1"/>
</dbReference>
<keyword evidence="4 10" id="KW-0067">ATP-binding</keyword>
<keyword evidence="9" id="KW-0694">RNA-binding</keyword>
<dbReference type="CDD" id="cd00805">
    <property type="entry name" value="TyrRS_core"/>
    <property type="match status" value="1"/>
</dbReference>
<comment type="catalytic activity">
    <reaction evidence="7">
        <text>tRNA(Tyr) + L-tyrosine + ATP = L-tyrosyl-tRNA(Tyr) + AMP + diphosphate + H(+)</text>
        <dbReference type="Rhea" id="RHEA:10220"/>
        <dbReference type="Rhea" id="RHEA-COMP:9706"/>
        <dbReference type="Rhea" id="RHEA-COMP:9707"/>
        <dbReference type="ChEBI" id="CHEBI:15378"/>
        <dbReference type="ChEBI" id="CHEBI:30616"/>
        <dbReference type="ChEBI" id="CHEBI:33019"/>
        <dbReference type="ChEBI" id="CHEBI:58315"/>
        <dbReference type="ChEBI" id="CHEBI:78442"/>
        <dbReference type="ChEBI" id="CHEBI:78536"/>
        <dbReference type="ChEBI" id="CHEBI:456215"/>
        <dbReference type="EC" id="6.1.1.1"/>
    </reaction>
</comment>
<comment type="similarity">
    <text evidence="10">Belongs to the class-I aminoacyl-tRNA synthetase family.</text>
</comment>
<dbReference type="PRINTS" id="PR01040">
    <property type="entry name" value="TRNASYNTHTYR"/>
</dbReference>
<dbReference type="PROSITE" id="PS50889">
    <property type="entry name" value="S4"/>
    <property type="match status" value="1"/>
</dbReference>
<evidence type="ECO:0000313" key="11">
    <source>
        <dbReference type="EMBL" id="OGC57808.1"/>
    </source>
</evidence>
<evidence type="ECO:0000256" key="7">
    <source>
        <dbReference type="ARBA" id="ARBA00048248"/>
    </source>
</evidence>
<dbReference type="STRING" id="1802630.A3H26_00810"/>
<evidence type="ECO:0000256" key="3">
    <source>
        <dbReference type="ARBA" id="ARBA00022741"/>
    </source>
</evidence>
<dbReference type="SUPFAM" id="SSF55174">
    <property type="entry name" value="Alpha-L RNA-binding motif"/>
    <property type="match status" value="1"/>
</dbReference>
<dbReference type="GO" id="GO:0003723">
    <property type="term" value="F:RNA binding"/>
    <property type="evidence" value="ECO:0007669"/>
    <property type="project" value="UniProtKB-KW"/>
</dbReference>
<dbReference type="SUPFAM" id="SSF52374">
    <property type="entry name" value="Nucleotidylyl transferase"/>
    <property type="match status" value="1"/>
</dbReference>
<evidence type="ECO:0000256" key="2">
    <source>
        <dbReference type="ARBA" id="ARBA00022598"/>
    </source>
</evidence>
<gene>
    <name evidence="11" type="ORF">A3H26_00810</name>
</gene>
<dbReference type="InterPro" id="IPR002307">
    <property type="entry name" value="Tyr-tRNA-ligase"/>
</dbReference>
<dbReference type="CDD" id="cd00165">
    <property type="entry name" value="S4"/>
    <property type="match status" value="1"/>
</dbReference>
<evidence type="ECO:0000256" key="6">
    <source>
        <dbReference type="ARBA" id="ARBA00023146"/>
    </source>
</evidence>
<evidence type="ECO:0000256" key="10">
    <source>
        <dbReference type="RuleBase" id="RU363036"/>
    </source>
</evidence>
<keyword evidence="6 10" id="KW-0030">Aminoacyl-tRNA synthetase</keyword>
<sequence>MQKISTDKDKINEILTRGVREIYTTDELREKLLLGKQLHLKLGTDVTGPLLHLGHTVVHRKLRDFQELGHKVTLIIGDFTTLVGDHSDKVDMRAEKDSLNISADERNYKEQFFKTVFSDQTEIRHNSEWLTKLNFNDVINLSKQFTIAQMLEREAFAQRFNKKSPIGMDEFLYPLMQGYDSVALKCDVEFGGTDQTFNLLAGRKLMPVFGLKPQSAVVMKLLTGSDGRPMGKSLKNFIPVSDDANSMYGKIMSIIDDVIFEYFELATRVPMKEIEEMKLAVKNGENPMAFKKRLAKEITTFYHGEKLALVAEQNFERGVQNRELTDANTTEIKLNEAFNSYEKIQLFRFISNSLTGKVSTSDVKRVIQQGGVEVNEKIISDPNAEFTFKSGDVIKFGKRDYIKIS</sequence>
<dbReference type="AlphaFoldDB" id="A0A1F4VLN0"/>
<dbReference type="NCBIfam" id="TIGR00234">
    <property type="entry name" value="tyrS"/>
    <property type="match status" value="1"/>
</dbReference>
<evidence type="ECO:0000256" key="5">
    <source>
        <dbReference type="ARBA" id="ARBA00022917"/>
    </source>
</evidence>
<dbReference type="EC" id="6.1.1.1" evidence="1 8"/>
<dbReference type="InterPro" id="IPR014729">
    <property type="entry name" value="Rossmann-like_a/b/a_fold"/>
</dbReference>
<keyword evidence="2 10" id="KW-0436">Ligase</keyword>
<dbReference type="GO" id="GO:0004831">
    <property type="term" value="F:tyrosine-tRNA ligase activity"/>
    <property type="evidence" value="ECO:0007669"/>
    <property type="project" value="UniProtKB-UniRule"/>
</dbReference>
<dbReference type="InterPro" id="IPR024088">
    <property type="entry name" value="Tyr-tRNA-ligase_bac-type"/>
</dbReference>
<dbReference type="GO" id="GO:0005524">
    <property type="term" value="F:ATP binding"/>
    <property type="evidence" value="ECO:0007669"/>
    <property type="project" value="UniProtKB-KW"/>
</dbReference>
<accession>A0A1F4VLN0</accession>
<keyword evidence="3 10" id="KW-0547">Nucleotide-binding</keyword>
<dbReference type="Proteomes" id="UP000177763">
    <property type="component" value="Unassembled WGS sequence"/>
</dbReference>
<dbReference type="EMBL" id="MEVN01000005">
    <property type="protein sequence ID" value="OGC57808.1"/>
    <property type="molecule type" value="Genomic_DNA"/>
</dbReference>
<reference evidence="11 12" key="1">
    <citation type="journal article" date="2016" name="Nat. Commun.">
        <title>Thousands of microbial genomes shed light on interconnected biogeochemical processes in an aquifer system.</title>
        <authorList>
            <person name="Anantharaman K."/>
            <person name="Brown C.T."/>
            <person name="Hug L.A."/>
            <person name="Sharon I."/>
            <person name="Castelle C.J."/>
            <person name="Probst A.J."/>
            <person name="Thomas B.C."/>
            <person name="Singh A."/>
            <person name="Wilkins M.J."/>
            <person name="Karaoz U."/>
            <person name="Brodie E.L."/>
            <person name="Williams K.H."/>
            <person name="Hubbard S.S."/>
            <person name="Banfield J.F."/>
        </authorList>
    </citation>
    <scope>NUCLEOTIDE SEQUENCE [LARGE SCALE GENOMIC DNA]</scope>
</reference>
<evidence type="ECO:0000256" key="9">
    <source>
        <dbReference type="PROSITE-ProRule" id="PRU00182"/>
    </source>
</evidence>
<dbReference type="GO" id="GO:0005829">
    <property type="term" value="C:cytosol"/>
    <property type="evidence" value="ECO:0007669"/>
    <property type="project" value="TreeGrafter"/>
</dbReference>
<dbReference type="InterPro" id="IPR036986">
    <property type="entry name" value="S4_RNA-bd_sf"/>
</dbReference>
<dbReference type="Gene3D" id="3.40.50.620">
    <property type="entry name" value="HUPs"/>
    <property type="match status" value="1"/>
</dbReference>
<dbReference type="Gene3D" id="1.10.240.10">
    <property type="entry name" value="Tyrosyl-Transfer RNA Synthetase"/>
    <property type="match status" value="1"/>
</dbReference>
<comment type="caution">
    <text evidence="11">The sequence shown here is derived from an EMBL/GenBank/DDBJ whole genome shotgun (WGS) entry which is preliminary data.</text>
</comment>
<dbReference type="InterPro" id="IPR002305">
    <property type="entry name" value="aa-tRNA-synth_Ic"/>
</dbReference>
<keyword evidence="5 10" id="KW-0648">Protein biosynthesis</keyword>
<organism evidence="11 12">
    <name type="scientific">candidate division WWE3 bacterium RIFCSPLOWO2_12_FULL_36_10</name>
    <dbReference type="NCBI Taxonomy" id="1802630"/>
    <lineage>
        <taxon>Bacteria</taxon>
        <taxon>Katanobacteria</taxon>
    </lineage>
</organism>
<dbReference type="GO" id="GO:0006437">
    <property type="term" value="P:tyrosyl-tRNA aminoacylation"/>
    <property type="evidence" value="ECO:0007669"/>
    <property type="project" value="UniProtKB-UniRule"/>
</dbReference>
<dbReference type="PANTHER" id="PTHR11766:SF1">
    <property type="entry name" value="TYROSINE--TRNA LIGASE"/>
    <property type="match status" value="1"/>
</dbReference>
<evidence type="ECO:0000256" key="4">
    <source>
        <dbReference type="ARBA" id="ARBA00022840"/>
    </source>
</evidence>
<protein>
    <recommendedName>
        <fullName evidence="1 8">Tyrosine--tRNA ligase</fullName>
        <ecNumber evidence="1 8">6.1.1.1</ecNumber>
    </recommendedName>
</protein>